<feature type="repeat" description="Solcar" evidence="8">
    <location>
        <begin position="16"/>
        <end position="106"/>
    </location>
</feature>
<keyword evidence="4 8" id="KW-0812">Transmembrane</keyword>
<dbReference type="AlphaFoldDB" id="A0AAU9LQJ6"/>
<dbReference type="Gene3D" id="1.50.40.10">
    <property type="entry name" value="Mitochondrial carrier domain"/>
    <property type="match status" value="1"/>
</dbReference>
<feature type="repeat" description="Solcar" evidence="8">
    <location>
        <begin position="114"/>
        <end position="196"/>
    </location>
</feature>
<dbReference type="InterPro" id="IPR023395">
    <property type="entry name" value="MCP_dom_sf"/>
</dbReference>
<evidence type="ECO:0000313" key="13">
    <source>
        <dbReference type="Proteomes" id="UP001158986"/>
    </source>
</evidence>
<protein>
    <recommendedName>
        <fullName evidence="15">Mitoferrin</fullName>
    </recommendedName>
</protein>
<reference evidence="11 13" key="1">
    <citation type="submission" date="2021-11" db="EMBL/GenBank/DDBJ databases">
        <authorList>
            <person name="Islam A."/>
            <person name="Islam S."/>
            <person name="Flora M.S."/>
            <person name="Rahman M."/>
            <person name="Ziaur R.M."/>
            <person name="Epstein J.H."/>
            <person name="Hassan M."/>
            <person name="Klassen M."/>
            <person name="Woodard K."/>
            <person name="Webb A."/>
            <person name="Webby R.J."/>
            <person name="El Zowalaty M.E."/>
        </authorList>
    </citation>
    <scope>NUCLEOTIDE SEQUENCE</scope>
    <source>
        <strain evidence="12">Pbs1</strain>
        <strain evidence="11">Pbs3</strain>
    </source>
</reference>
<evidence type="ECO:0000256" key="2">
    <source>
        <dbReference type="ARBA" id="ARBA00006375"/>
    </source>
</evidence>
<sequence length="343" mass="37101">MATVDEDWEEWTPEKGSFVTHMLAGSAAGVAEHVSIFPIDTVKTHMQCQQCPVNGKPLTLTAMQTARYLMIQEGPSRLFRGVSTMLGASLPAHAVYFSVFEAAKKALNADTNTLTPMASGSAGVIATVCHDLIMTPMDVIKQRLQLGYYNGVADCFKTVMKHEGLRALYISFPTTLLMNLPYSMIMVSANETFKKILNPSGEMNVSAYVASGAAAGALAGGLTNPLDVAKTRLQTQFVMVSEEASCPSRTRCAQLQTRGVSITVPSSCSINGRPGSERSEPILRRQYAGLMDALIQIKAQEGFAGFFRGIYPRLLVHAPSVAVSWTTFEVLKKTLDRMGTDGD</sequence>
<dbReference type="EMBL" id="CAKLCB010000151">
    <property type="protein sequence ID" value="CAH0516018.1"/>
    <property type="molecule type" value="Genomic_DNA"/>
</dbReference>
<dbReference type="SUPFAM" id="SSF103506">
    <property type="entry name" value="Mitochondrial carrier"/>
    <property type="match status" value="1"/>
</dbReference>
<keyword evidence="6" id="KW-0496">Mitochondrion</keyword>
<feature type="transmembrane region" description="Helical" evidence="10">
    <location>
        <begin position="205"/>
        <end position="223"/>
    </location>
</feature>
<dbReference type="PANTHER" id="PTHR45758">
    <property type="entry name" value="MITOFERRIN-1-RELATED"/>
    <property type="match status" value="1"/>
</dbReference>
<name>A0AAU9LQJ6_9STRA</name>
<dbReference type="GO" id="GO:0015093">
    <property type="term" value="F:ferrous iron transmembrane transporter activity"/>
    <property type="evidence" value="ECO:0007669"/>
    <property type="project" value="TreeGrafter"/>
</dbReference>
<comment type="subcellular location">
    <subcellularLocation>
        <location evidence="1">Mitochondrion membrane</location>
        <topology evidence="1">Multi-pass membrane protein</topology>
    </subcellularLocation>
</comment>
<evidence type="ECO:0000256" key="5">
    <source>
        <dbReference type="ARBA" id="ARBA00022989"/>
    </source>
</evidence>
<evidence type="ECO:0000313" key="14">
    <source>
        <dbReference type="Proteomes" id="UP001160483"/>
    </source>
</evidence>
<evidence type="ECO:0000256" key="7">
    <source>
        <dbReference type="ARBA" id="ARBA00023136"/>
    </source>
</evidence>
<dbReference type="FunFam" id="1.50.40.10:FF:000254">
    <property type="entry name" value="Mitochondrial carrier protein-like protein"/>
    <property type="match status" value="1"/>
</dbReference>
<evidence type="ECO:0008006" key="15">
    <source>
        <dbReference type="Google" id="ProtNLM"/>
    </source>
</evidence>
<feature type="transmembrane region" description="Helical" evidence="10">
    <location>
        <begin position="167"/>
        <end position="185"/>
    </location>
</feature>
<evidence type="ECO:0000256" key="9">
    <source>
        <dbReference type="RuleBase" id="RU000488"/>
    </source>
</evidence>
<keyword evidence="7 8" id="KW-0472">Membrane</keyword>
<organism evidence="11 14">
    <name type="scientific">Peronospora belbahrii</name>
    <dbReference type="NCBI Taxonomy" id="622444"/>
    <lineage>
        <taxon>Eukaryota</taxon>
        <taxon>Sar</taxon>
        <taxon>Stramenopiles</taxon>
        <taxon>Oomycota</taxon>
        <taxon>Peronosporomycetes</taxon>
        <taxon>Peronosporales</taxon>
        <taxon>Peronosporaceae</taxon>
        <taxon>Peronospora</taxon>
    </lineage>
</organism>
<keyword evidence="5 10" id="KW-1133">Transmembrane helix</keyword>
<evidence type="ECO:0000256" key="8">
    <source>
        <dbReference type="PROSITE-ProRule" id="PRU00282"/>
    </source>
</evidence>
<comment type="similarity">
    <text evidence="2 9">Belongs to the mitochondrial carrier (TC 2.A.29) family.</text>
</comment>
<dbReference type="PROSITE" id="PS50920">
    <property type="entry name" value="SOLCAR"/>
    <property type="match status" value="3"/>
</dbReference>
<evidence type="ECO:0000256" key="6">
    <source>
        <dbReference type="ARBA" id="ARBA00023128"/>
    </source>
</evidence>
<evidence type="ECO:0000256" key="3">
    <source>
        <dbReference type="ARBA" id="ARBA00022448"/>
    </source>
</evidence>
<comment type="caution">
    <text evidence="11">The sequence shown here is derived from an EMBL/GenBank/DDBJ whole genome shotgun (WGS) entry which is preliminary data.</text>
</comment>
<evidence type="ECO:0000256" key="1">
    <source>
        <dbReference type="ARBA" id="ARBA00004225"/>
    </source>
</evidence>
<dbReference type="PANTHER" id="PTHR45758:SF4">
    <property type="entry name" value="MITOFERRIN-1"/>
    <property type="match status" value="1"/>
</dbReference>
<evidence type="ECO:0000256" key="10">
    <source>
        <dbReference type="SAM" id="Phobius"/>
    </source>
</evidence>
<proteinExistence type="inferred from homology"/>
<dbReference type="Pfam" id="PF00153">
    <property type="entry name" value="Mito_carr"/>
    <property type="match status" value="4"/>
</dbReference>
<keyword evidence="13" id="KW-1185">Reference proteome</keyword>
<dbReference type="EMBL" id="CAKKTJ010000333">
    <property type="protein sequence ID" value="CAH0482186.1"/>
    <property type="molecule type" value="Genomic_DNA"/>
</dbReference>
<feature type="repeat" description="Solcar" evidence="8">
    <location>
        <begin position="203"/>
        <end position="334"/>
    </location>
</feature>
<dbReference type="GO" id="GO:0031966">
    <property type="term" value="C:mitochondrial membrane"/>
    <property type="evidence" value="ECO:0007669"/>
    <property type="project" value="UniProtKB-SubCell"/>
</dbReference>
<keyword evidence="3 9" id="KW-0813">Transport</keyword>
<gene>
    <name evidence="12" type="ORF">PBS001_LOCUS2704</name>
    <name evidence="11" type="ORF">PBS003_LOCUS8782</name>
</gene>
<evidence type="ECO:0000313" key="12">
    <source>
        <dbReference type="EMBL" id="CAH0516018.1"/>
    </source>
</evidence>
<dbReference type="Proteomes" id="UP001158986">
    <property type="component" value="Unassembled WGS sequence"/>
</dbReference>
<evidence type="ECO:0000256" key="4">
    <source>
        <dbReference type="ARBA" id="ARBA00022692"/>
    </source>
</evidence>
<dbReference type="InterPro" id="IPR018108">
    <property type="entry name" value="MCP_transmembrane"/>
</dbReference>
<evidence type="ECO:0000313" key="11">
    <source>
        <dbReference type="EMBL" id="CAH0482186.1"/>
    </source>
</evidence>
<dbReference type="Proteomes" id="UP001160483">
    <property type="component" value="Unassembled WGS sequence"/>
</dbReference>
<accession>A0AAU9LQJ6</accession>
<dbReference type="GO" id="GO:0048250">
    <property type="term" value="P:iron import into the mitochondrion"/>
    <property type="evidence" value="ECO:0007669"/>
    <property type="project" value="TreeGrafter"/>
</dbReference>